<name>A0A3P1TB52_9ACTN</name>
<evidence type="ECO:0000313" key="1">
    <source>
        <dbReference type="EMBL" id="RRD06106.1"/>
    </source>
</evidence>
<dbReference type="OrthoDB" id="3734791at2"/>
<dbReference type="Proteomes" id="UP000280819">
    <property type="component" value="Unassembled WGS sequence"/>
</dbReference>
<dbReference type="EMBL" id="RQZG01000004">
    <property type="protein sequence ID" value="RRD06106.1"/>
    <property type="molecule type" value="Genomic_DNA"/>
</dbReference>
<gene>
    <name evidence="1" type="ORF">EII34_05330</name>
</gene>
<proteinExistence type="predicted"/>
<comment type="caution">
    <text evidence="1">The sequence shown here is derived from an EMBL/GenBank/DDBJ whole genome shotgun (WGS) entry which is preliminary data.</text>
</comment>
<sequence>MQLVGSAFCCEVPDGWREVREPGCVIAVAPASSLGFTPNVVLRESVVEPRPDALAAISQANLRSTTDHPGTLVIQVEALHLHGVEHRRTWLLSPVTPEELHGNILCLLSIQDLTITDGVIAELTLTLPLVTWSPGDHHQMILDTLQALPPAEQQTPPTTATIPEVTLDEWATTRDGAPREDLTVVSPPELVLQADPLVLSHDATHTFFTHAAQRIFTPVTGAVKDELTTAGLLEPDGSPSPAGYWYIDHLLSGTGWTITAATPRSREFRFWITDSTTIFTTPNPDQDDTTLLAYCPTNDLFRILLAWTNTTPAWPLDVQLELSPEQLQDKLERDQVTFTPSGDAAEFANQPWTLLSLTDSSSRTALNWIHTPTRGQATTWYEPTLRNTSDLLTIHRPSDGTFWLSLTKIITENN</sequence>
<dbReference type="AlphaFoldDB" id="A0A3P1TB52"/>
<accession>A0A3P1TB52</accession>
<reference evidence="1 2" key="1">
    <citation type="submission" date="2018-11" db="EMBL/GenBank/DDBJ databases">
        <title>Genomes From Bacteria Associated with the Canine Oral Cavity: a Test Case for Automated Genome-Based Taxonomic Assignment.</title>
        <authorList>
            <person name="Coil D.A."/>
            <person name="Jospin G."/>
            <person name="Darling A.E."/>
            <person name="Wallis C."/>
            <person name="Davis I.J."/>
            <person name="Harris S."/>
            <person name="Eisen J.A."/>
            <person name="Holcombe L.J."/>
            <person name="O'Flynn C."/>
        </authorList>
    </citation>
    <scope>NUCLEOTIDE SEQUENCE [LARGE SCALE GENOMIC DNA]</scope>
    <source>
        <strain evidence="1 2">OH887_COT-365</strain>
    </source>
</reference>
<protein>
    <submittedName>
        <fullName evidence="1">Uncharacterized protein</fullName>
    </submittedName>
</protein>
<evidence type="ECO:0000313" key="2">
    <source>
        <dbReference type="Proteomes" id="UP000280819"/>
    </source>
</evidence>
<organism evidence="1 2">
    <name type="scientific">Arachnia propionica</name>
    <dbReference type="NCBI Taxonomy" id="1750"/>
    <lineage>
        <taxon>Bacteria</taxon>
        <taxon>Bacillati</taxon>
        <taxon>Actinomycetota</taxon>
        <taxon>Actinomycetes</taxon>
        <taxon>Propionibacteriales</taxon>
        <taxon>Propionibacteriaceae</taxon>
        <taxon>Arachnia</taxon>
    </lineage>
</organism>
<dbReference type="RefSeq" id="WP_124843676.1">
    <property type="nucleotide sequence ID" value="NZ_RQZG01000004.1"/>
</dbReference>